<reference evidence="1" key="1">
    <citation type="submission" date="2015-06" db="EMBL/GenBank/DDBJ databases">
        <authorList>
            <person name="Joergensen T."/>
        </authorList>
    </citation>
    <scope>NUCLEOTIDE SEQUENCE</scope>
    <source>
        <strain evidence="1">RGFK1070</strain>
    </source>
</reference>
<protein>
    <submittedName>
        <fullName evidence="1">Uncharacterized protein</fullName>
    </submittedName>
</protein>
<proteinExistence type="predicted"/>
<evidence type="ECO:0000313" key="1">
    <source>
        <dbReference type="EMBL" id="CRY96367.1"/>
    </source>
</evidence>
<accession>A0A0H5QKR1</accession>
<dbReference type="AlphaFoldDB" id="A0A0H5QKR1"/>
<name>A0A0H5QKR1_9ZZZZ</name>
<reference evidence="1" key="2">
    <citation type="submission" date="2015-07" db="EMBL/GenBank/DDBJ databases">
        <title>Plasmids, circular viruses and viroids from rat gut.</title>
        <authorList>
            <person name="Jorgensen T.J."/>
            <person name="Hansen M.A."/>
            <person name="Xu Z."/>
            <person name="Tabak M.A."/>
            <person name="Sorensen S.J."/>
            <person name="Hansen L.H."/>
        </authorList>
    </citation>
    <scope>NUCLEOTIDE SEQUENCE</scope>
    <source>
        <strain evidence="1">RGFK1070</strain>
    </source>
</reference>
<organism evidence="1">
    <name type="scientific">uncultured prokaryote</name>
    <dbReference type="NCBI Taxonomy" id="198431"/>
    <lineage>
        <taxon>unclassified sequences</taxon>
        <taxon>environmental samples</taxon>
    </lineage>
</organism>
<sequence length="78" mass="9027">MFAKKRQSDFVCRVLGFYKNFISRKVLVSQVIEENSNLVFSTKVIDTRKSFQSKSLKATAPHKAVCGWHFKGYQPLKK</sequence>
<dbReference type="EMBL" id="LN853651">
    <property type="protein sequence ID" value="CRY96367.1"/>
    <property type="molecule type" value="Genomic_DNA"/>
</dbReference>